<dbReference type="Proteomes" id="UP000325081">
    <property type="component" value="Unassembled WGS sequence"/>
</dbReference>
<comment type="caution">
    <text evidence="1">The sequence shown here is derived from an EMBL/GenBank/DDBJ whole genome shotgun (WGS) entry which is preliminary data.</text>
</comment>
<dbReference type="AlphaFoldDB" id="A0A5A7P2T4"/>
<keyword evidence="2" id="KW-1185">Reference proteome</keyword>
<gene>
    <name evidence="1" type="ORF">STAS_02753</name>
</gene>
<evidence type="ECO:0000313" key="1">
    <source>
        <dbReference type="EMBL" id="GER27062.1"/>
    </source>
</evidence>
<evidence type="ECO:0000313" key="2">
    <source>
        <dbReference type="Proteomes" id="UP000325081"/>
    </source>
</evidence>
<reference evidence="2" key="1">
    <citation type="journal article" date="2019" name="Curr. Biol.">
        <title>Genome Sequence of Striga asiatica Provides Insight into the Evolution of Plant Parasitism.</title>
        <authorList>
            <person name="Yoshida S."/>
            <person name="Kim S."/>
            <person name="Wafula E.K."/>
            <person name="Tanskanen J."/>
            <person name="Kim Y.M."/>
            <person name="Honaas L."/>
            <person name="Yang Z."/>
            <person name="Spallek T."/>
            <person name="Conn C.E."/>
            <person name="Ichihashi Y."/>
            <person name="Cheong K."/>
            <person name="Cui S."/>
            <person name="Der J.P."/>
            <person name="Gundlach H."/>
            <person name="Jiao Y."/>
            <person name="Hori C."/>
            <person name="Ishida J.K."/>
            <person name="Kasahara H."/>
            <person name="Kiba T."/>
            <person name="Kim M.S."/>
            <person name="Koo N."/>
            <person name="Laohavisit A."/>
            <person name="Lee Y.H."/>
            <person name="Lumba S."/>
            <person name="McCourt P."/>
            <person name="Mortimer J.C."/>
            <person name="Mutuku J.M."/>
            <person name="Nomura T."/>
            <person name="Sasaki-Sekimoto Y."/>
            <person name="Seto Y."/>
            <person name="Wang Y."/>
            <person name="Wakatake T."/>
            <person name="Sakakibara H."/>
            <person name="Demura T."/>
            <person name="Yamaguchi S."/>
            <person name="Yoneyama K."/>
            <person name="Manabe R.I."/>
            <person name="Nelson D.C."/>
            <person name="Schulman A.H."/>
            <person name="Timko M.P."/>
            <person name="dePamphilis C.W."/>
            <person name="Choi D."/>
            <person name="Shirasu K."/>
        </authorList>
    </citation>
    <scope>NUCLEOTIDE SEQUENCE [LARGE SCALE GENOMIC DNA]</scope>
    <source>
        <strain evidence="2">cv. UVA1</strain>
    </source>
</reference>
<sequence length="112" mass="12810">MAGQVRFCEMLMTENCKVKLAQSYLFALLKSREKRRLDFYEFSTIANRFPQLVSEQVMKLKQLTVLTLVDTNKSSGKSYDVLCSRAHRACSGTGGKHNFNKESTKSDFRDPC</sequence>
<dbReference type="EMBL" id="BKCP01001558">
    <property type="protein sequence ID" value="GER27062.1"/>
    <property type="molecule type" value="Genomic_DNA"/>
</dbReference>
<organism evidence="1 2">
    <name type="scientific">Striga asiatica</name>
    <name type="common">Asiatic witchweed</name>
    <name type="synonym">Buchnera asiatica</name>
    <dbReference type="NCBI Taxonomy" id="4170"/>
    <lineage>
        <taxon>Eukaryota</taxon>
        <taxon>Viridiplantae</taxon>
        <taxon>Streptophyta</taxon>
        <taxon>Embryophyta</taxon>
        <taxon>Tracheophyta</taxon>
        <taxon>Spermatophyta</taxon>
        <taxon>Magnoliopsida</taxon>
        <taxon>eudicotyledons</taxon>
        <taxon>Gunneridae</taxon>
        <taxon>Pentapetalae</taxon>
        <taxon>asterids</taxon>
        <taxon>lamiids</taxon>
        <taxon>Lamiales</taxon>
        <taxon>Orobanchaceae</taxon>
        <taxon>Buchnereae</taxon>
        <taxon>Striga</taxon>
    </lineage>
</organism>
<protein>
    <submittedName>
        <fullName evidence="1">COP9 complex subunit 7a</fullName>
    </submittedName>
</protein>
<name>A0A5A7P2T4_STRAF</name>
<accession>A0A5A7P2T4</accession>
<proteinExistence type="predicted"/>